<organism evidence="2 3">
    <name type="scientific">Umbra pygmaea</name>
    <name type="common">Eastern mudminnow</name>
    <dbReference type="NCBI Taxonomy" id="75934"/>
    <lineage>
        <taxon>Eukaryota</taxon>
        <taxon>Metazoa</taxon>
        <taxon>Chordata</taxon>
        <taxon>Craniata</taxon>
        <taxon>Vertebrata</taxon>
        <taxon>Euteleostomi</taxon>
        <taxon>Actinopterygii</taxon>
        <taxon>Neopterygii</taxon>
        <taxon>Teleostei</taxon>
        <taxon>Protacanthopterygii</taxon>
        <taxon>Esociformes</taxon>
        <taxon>Umbridae</taxon>
        <taxon>Umbra</taxon>
    </lineage>
</organism>
<gene>
    <name evidence="2" type="ORF">UPYG_G00204120</name>
</gene>
<accession>A0ABD0WIV0</accession>
<reference evidence="2 3" key="1">
    <citation type="submission" date="2024-06" db="EMBL/GenBank/DDBJ databases">
        <authorList>
            <person name="Pan Q."/>
            <person name="Wen M."/>
            <person name="Jouanno E."/>
            <person name="Zahm M."/>
            <person name="Klopp C."/>
            <person name="Cabau C."/>
            <person name="Louis A."/>
            <person name="Berthelot C."/>
            <person name="Parey E."/>
            <person name="Roest Crollius H."/>
            <person name="Montfort J."/>
            <person name="Robinson-Rechavi M."/>
            <person name="Bouchez O."/>
            <person name="Lampietro C."/>
            <person name="Lopez Roques C."/>
            <person name="Donnadieu C."/>
            <person name="Postlethwait J."/>
            <person name="Bobe J."/>
            <person name="Verreycken H."/>
            <person name="Guiguen Y."/>
        </authorList>
    </citation>
    <scope>NUCLEOTIDE SEQUENCE [LARGE SCALE GENOMIC DNA]</scope>
    <source>
        <strain evidence="2">Up_M1</strain>
        <tissue evidence="2">Testis</tissue>
    </source>
</reference>
<feature type="transmembrane region" description="Helical" evidence="1">
    <location>
        <begin position="20"/>
        <end position="37"/>
    </location>
</feature>
<evidence type="ECO:0000313" key="2">
    <source>
        <dbReference type="EMBL" id="KAL0973465.1"/>
    </source>
</evidence>
<protein>
    <submittedName>
        <fullName evidence="2">Uncharacterized protein</fullName>
    </submittedName>
</protein>
<dbReference type="AlphaFoldDB" id="A0ABD0WIV0"/>
<keyword evidence="1" id="KW-0812">Transmembrane</keyword>
<comment type="caution">
    <text evidence="2">The sequence shown here is derived from an EMBL/GenBank/DDBJ whole genome shotgun (WGS) entry which is preliminary data.</text>
</comment>
<keyword evidence="3" id="KW-1185">Reference proteome</keyword>
<evidence type="ECO:0000256" key="1">
    <source>
        <dbReference type="SAM" id="Phobius"/>
    </source>
</evidence>
<keyword evidence="1" id="KW-1133">Transmembrane helix</keyword>
<dbReference type="Proteomes" id="UP001557470">
    <property type="component" value="Unassembled WGS sequence"/>
</dbReference>
<name>A0ABD0WIV0_UMBPY</name>
<feature type="transmembrane region" description="Helical" evidence="1">
    <location>
        <begin position="57"/>
        <end position="76"/>
    </location>
</feature>
<evidence type="ECO:0000313" key="3">
    <source>
        <dbReference type="Proteomes" id="UP001557470"/>
    </source>
</evidence>
<sequence>MMLGQCISRRSLRHRLMKILLNVALAFPILAWTSSSMPPSTEMMLPRYVKLVTSSSAFWSMIIGVLFLLLICNTLVFDGFIDSGSPCSVAVLQFSRFFPASVGLMLI</sequence>
<keyword evidence="1" id="KW-0472">Membrane</keyword>
<dbReference type="EMBL" id="JAGEUA010000006">
    <property type="protein sequence ID" value="KAL0973465.1"/>
    <property type="molecule type" value="Genomic_DNA"/>
</dbReference>
<proteinExistence type="predicted"/>